<gene>
    <name evidence="11 13" type="primary">ubiA</name>
    <name evidence="13" type="ORF">XFLAVUS301_29600</name>
</gene>
<comment type="pathway">
    <text evidence="11">Cofactor biosynthesis; ubiquinone biosynthesis.</text>
</comment>
<feature type="transmembrane region" description="Helical" evidence="11">
    <location>
        <begin position="298"/>
        <end position="320"/>
    </location>
</feature>
<dbReference type="InterPro" id="IPR000537">
    <property type="entry name" value="UbiA_prenyltransferase"/>
</dbReference>
<accession>A0A9W6CNH8</accession>
<dbReference type="GO" id="GO:0005886">
    <property type="term" value="C:plasma membrane"/>
    <property type="evidence" value="ECO:0007669"/>
    <property type="project" value="UniProtKB-SubCell"/>
</dbReference>
<comment type="caution">
    <text evidence="13">The sequence shown here is derived from an EMBL/GenBank/DDBJ whole genome shotgun (WGS) entry which is preliminary data.</text>
</comment>
<dbReference type="HAMAP" id="MF_01635">
    <property type="entry name" value="UbiA"/>
    <property type="match status" value="1"/>
</dbReference>
<comment type="catalytic activity">
    <reaction evidence="11">
        <text>all-trans-octaprenyl diphosphate + 4-hydroxybenzoate = 4-hydroxy-3-(all-trans-octaprenyl)benzoate + diphosphate</text>
        <dbReference type="Rhea" id="RHEA:27782"/>
        <dbReference type="ChEBI" id="CHEBI:1617"/>
        <dbReference type="ChEBI" id="CHEBI:17879"/>
        <dbReference type="ChEBI" id="CHEBI:33019"/>
        <dbReference type="ChEBI" id="CHEBI:57711"/>
        <dbReference type="EC" id="2.5.1.39"/>
    </reaction>
</comment>
<comment type="function">
    <text evidence="11">Catalyzes the prenylation of para-hydroxybenzoate (PHB) with an all-trans polyprenyl group. Mediates the second step in the final reaction sequence of ubiquinone-8 (UQ-8) biosynthesis, which is the condensation of the polyisoprenoid side chain with PHB, generating the first membrane-bound Q intermediate 3-octaprenyl-4-hydroxybenzoate.</text>
</comment>
<comment type="cofactor">
    <cofactor evidence="1 11">
        <name>Mg(2+)</name>
        <dbReference type="ChEBI" id="CHEBI:18420"/>
    </cofactor>
</comment>
<keyword evidence="10 11" id="KW-0472">Membrane</keyword>
<feature type="transmembrane region" description="Helical" evidence="11">
    <location>
        <begin position="167"/>
        <end position="185"/>
    </location>
</feature>
<keyword evidence="7 11" id="KW-0831">Ubiquinone biosynthesis</keyword>
<proteinExistence type="inferred from homology"/>
<comment type="subcellular location">
    <subcellularLocation>
        <location evidence="11">Cell inner membrane</location>
        <topology evidence="11">Multi-pass membrane protein</topology>
    </subcellularLocation>
    <subcellularLocation>
        <location evidence="2">Membrane</location>
        <topology evidence="2">Multi-pass membrane protein</topology>
    </subcellularLocation>
</comment>
<dbReference type="GO" id="GO:0006744">
    <property type="term" value="P:ubiquinone biosynthetic process"/>
    <property type="evidence" value="ECO:0007669"/>
    <property type="project" value="UniProtKB-UniRule"/>
</dbReference>
<dbReference type="AlphaFoldDB" id="A0A9W6CNH8"/>
<feature type="transmembrane region" description="Helical" evidence="11">
    <location>
        <begin position="140"/>
        <end position="158"/>
    </location>
</feature>
<name>A0A9W6CNH8_XANFL</name>
<evidence type="ECO:0000313" key="13">
    <source>
        <dbReference type="EMBL" id="GLI23286.1"/>
    </source>
</evidence>
<feature type="transmembrane region" description="Helical" evidence="11">
    <location>
        <begin position="229"/>
        <end position="254"/>
    </location>
</feature>
<evidence type="ECO:0000256" key="12">
    <source>
        <dbReference type="NCBIfam" id="TIGR01474"/>
    </source>
</evidence>
<dbReference type="PANTHER" id="PTHR11048:SF28">
    <property type="entry name" value="4-HYDROXYBENZOATE POLYPRENYLTRANSFERASE, MITOCHONDRIAL"/>
    <property type="match status" value="1"/>
</dbReference>
<feature type="transmembrane region" description="Helical" evidence="11">
    <location>
        <begin position="260"/>
        <end position="277"/>
    </location>
</feature>
<evidence type="ECO:0000256" key="6">
    <source>
        <dbReference type="ARBA" id="ARBA00022679"/>
    </source>
</evidence>
<evidence type="ECO:0000256" key="9">
    <source>
        <dbReference type="ARBA" id="ARBA00022989"/>
    </source>
</evidence>
<feature type="transmembrane region" description="Helical" evidence="11">
    <location>
        <begin position="191"/>
        <end position="209"/>
    </location>
</feature>
<dbReference type="EMBL" id="BSDO01000004">
    <property type="protein sequence ID" value="GLI23286.1"/>
    <property type="molecule type" value="Genomic_DNA"/>
</dbReference>
<keyword evidence="8 11" id="KW-0812">Transmembrane</keyword>
<dbReference type="FunFam" id="1.10.357.140:FF:000003">
    <property type="entry name" value="4-hydroxybenzoate polyprenyltransferase, mitochondrial"/>
    <property type="match status" value="1"/>
</dbReference>
<dbReference type="PROSITE" id="PS00943">
    <property type="entry name" value="UBIA"/>
    <property type="match status" value="1"/>
</dbReference>
<evidence type="ECO:0000256" key="2">
    <source>
        <dbReference type="ARBA" id="ARBA00004141"/>
    </source>
</evidence>
<dbReference type="Gene3D" id="1.20.120.1780">
    <property type="entry name" value="UbiA prenyltransferase"/>
    <property type="match status" value="1"/>
</dbReference>
<feature type="transmembrane region" description="Helical" evidence="11">
    <location>
        <begin position="42"/>
        <end position="61"/>
    </location>
</feature>
<dbReference type="GO" id="GO:0008412">
    <property type="term" value="F:4-hydroxybenzoate polyprenyltransferase activity"/>
    <property type="evidence" value="ECO:0007669"/>
    <property type="project" value="UniProtKB-UniRule"/>
</dbReference>
<evidence type="ECO:0000256" key="3">
    <source>
        <dbReference type="ARBA" id="ARBA00005985"/>
    </source>
</evidence>
<dbReference type="Proteomes" id="UP001144397">
    <property type="component" value="Unassembled WGS sequence"/>
</dbReference>
<protein>
    <recommendedName>
        <fullName evidence="11 12">4-hydroxybenzoate octaprenyltransferase</fullName>
        <ecNumber evidence="11 12">2.5.1.39</ecNumber>
    </recommendedName>
    <alternativeName>
        <fullName evidence="11">4-HB polyprenyltransferase</fullName>
    </alternativeName>
</protein>
<feature type="transmembrane region" description="Helical" evidence="11">
    <location>
        <begin position="73"/>
        <end position="93"/>
    </location>
</feature>
<evidence type="ECO:0000256" key="7">
    <source>
        <dbReference type="ARBA" id="ARBA00022688"/>
    </source>
</evidence>
<evidence type="ECO:0000256" key="4">
    <source>
        <dbReference type="ARBA" id="ARBA00022475"/>
    </source>
</evidence>
<evidence type="ECO:0000256" key="8">
    <source>
        <dbReference type="ARBA" id="ARBA00022692"/>
    </source>
</evidence>
<dbReference type="InterPro" id="IPR006370">
    <property type="entry name" value="HB_polyprenyltransferase-like"/>
</dbReference>
<keyword evidence="6 11" id="KW-0808">Transferase</keyword>
<keyword evidence="4 11" id="KW-1003">Cell membrane</keyword>
<keyword evidence="9 11" id="KW-1133">Transmembrane helix</keyword>
<sequence>MSAREGAAAPPIADAPRGNWVERLAPGPVRPYLRLARMDRPIGSWLLLLPCWWSTALAAIANDDPYPSPKLLVLFAIGAVAMRGAGCTWNDILDRKIDRQVARTRGRPIASGQVSVPAAFAFLVFQALVGLAVLLSLPHFAIVTGIASLGVVAVYPLMKRVTSVPQLILGIAFSWGALMGWASVMRTIADPALLLFAGSVLWVFAYDTIYAHQDKEDDAIVGVRSTALLFGRSTGLAVSLCYALVVFLFAAALMSVPVGPFAYLGLIGFAIHLWMQVRRLDIDNPELCLAVFKSNRDAGLILFAGLALDTLLPNTILPLLP</sequence>
<keyword evidence="5 11" id="KW-0997">Cell inner membrane</keyword>
<evidence type="ECO:0000256" key="10">
    <source>
        <dbReference type="ARBA" id="ARBA00023136"/>
    </source>
</evidence>
<dbReference type="FunFam" id="1.20.120.1780:FF:000001">
    <property type="entry name" value="4-hydroxybenzoate octaprenyltransferase"/>
    <property type="match status" value="1"/>
</dbReference>
<organism evidence="13 14">
    <name type="scientific">Xanthobacter flavus</name>
    <dbReference type="NCBI Taxonomy" id="281"/>
    <lineage>
        <taxon>Bacteria</taxon>
        <taxon>Pseudomonadati</taxon>
        <taxon>Pseudomonadota</taxon>
        <taxon>Alphaproteobacteria</taxon>
        <taxon>Hyphomicrobiales</taxon>
        <taxon>Xanthobacteraceae</taxon>
        <taxon>Xanthobacter</taxon>
    </lineage>
</organism>
<evidence type="ECO:0000313" key="14">
    <source>
        <dbReference type="Proteomes" id="UP001144397"/>
    </source>
</evidence>
<evidence type="ECO:0000256" key="1">
    <source>
        <dbReference type="ARBA" id="ARBA00001946"/>
    </source>
</evidence>
<evidence type="ECO:0000256" key="5">
    <source>
        <dbReference type="ARBA" id="ARBA00022519"/>
    </source>
</evidence>
<keyword evidence="11" id="KW-0460">Magnesium</keyword>
<dbReference type="PANTHER" id="PTHR11048">
    <property type="entry name" value="PRENYLTRANSFERASES"/>
    <property type="match status" value="1"/>
</dbReference>
<dbReference type="GeneID" id="95763747"/>
<dbReference type="CDD" id="cd13959">
    <property type="entry name" value="PT_UbiA_COQ2"/>
    <property type="match status" value="1"/>
</dbReference>
<dbReference type="Gene3D" id="1.10.357.140">
    <property type="entry name" value="UbiA prenyltransferase"/>
    <property type="match status" value="1"/>
</dbReference>
<dbReference type="InterPro" id="IPR044878">
    <property type="entry name" value="UbiA_sf"/>
</dbReference>
<dbReference type="InterPro" id="IPR030470">
    <property type="entry name" value="UbiA_prenylTrfase_CS"/>
</dbReference>
<reference evidence="13" key="1">
    <citation type="submission" date="2022-12" db="EMBL/GenBank/DDBJ databases">
        <title>Reference genome sequencing for broad-spectrum identification of bacterial and archaeal isolates by mass spectrometry.</title>
        <authorList>
            <person name="Sekiguchi Y."/>
            <person name="Tourlousse D.M."/>
        </authorList>
    </citation>
    <scope>NUCLEOTIDE SEQUENCE</scope>
    <source>
        <strain evidence="13">301</strain>
    </source>
</reference>
<dbReference type="EC" id="2.5.1.39" evidence="11 12"/>
<dbReference type="Pfam" id="PF01040">
    <property type="entry name" value="UbiA"/>
    <property type="match status" value="1"/>
</dbReference>
<evidence type="ECO:0000256" key="11">
    <source>
        <dbReference type="HAMAP-Rule" id="MF_01635"/>
    </source>
</evidence>
<dbReference type="NCBIfam" id="TIGR01474">
    <property type="entry name" value="ubiA_proteo"/>
    <property type="match status" value="1"/>
</dbReference>
<comment type="similarity">
    <text evidence="3 11">Belongs to the UbiA prenyltransferase family.</text>
</comment>
<dbReference type="RefSeq" id="WP_281808151.1">
    <property type="nucleotide sequence ID" value="NZ_BSDO01000004.1"/>
</dbReference>
<feature type="transmembrane region" description="Helical" evidence="11">
    <location>
        <begin position="114"/>
        <end position="134"/>
    </location>
</feature>
<dbReference type="InterPro" id="IPR039653">
    <property type="entry name" value="Prenyltransferase"/>
</dbReference>